<dbReference type="InterPro" id="IPR052065">
    <property type="entry name" value="Compl_asym_regulator"/>
</dbReference>
<dbReference type="FunFam" id="2.20.100.10:FF:000001">
    <property type="entry name" value="semaphorin-5A isoform X1"/>
    <property type="match status" value="3"/>
</dbReference>
<sequence>MLIARNWGSWGSCSATCGSSTRYRSCQTGLGFGSKCSSGSTDSSSCSVPSCPVNGAWSSWGSWGVCSKTCGSGIKTAARSCNNPSPAHGGSTCSGSSSKDAGCTITQCPVNGGWSAWGSWGGCSKTCGLGSKSATRSCNNPSPAHGGSSCSGSASKNTDCTVVSCPVNGGWSVWGSWGACSKSCKGGIQNRTRTCNNPTPAHGGAECTGDIQSQQECNTQKCPAI</sequence>
<dbReference type="PANTHER" id="PTHR22906">
    <property type="entry name" value="PROPERDIN"/>
    <property type="match status" value="1"/>
</dbReference>
<dbReference type="SUPFAM" id="SSF82895">
    <property type="entry name" value="TSP-1 type 1 repeat"/>
    <property type="match status" value="4"/>
</dbReference>
<dbReference type="Gene3D" id="2.20.100.10">
    <property type="entry name" value="Thrombospondin type-1 (TSP1) repeat"/>
    <property type="match status" value="4"/>
</dbReference>
<dbReference type="Pfam" id="PF00090">
    <property type="entry name" value="TSP_1"/>
    <property type="match status" value="4"/>
</dbReference>
<evidence type="ECO:0000256" key="2">
    <source>
        <dbReference type="ARBA" id="ARBA00023157"/>
    </source>
</evidence>
<evidence type="ECO:0000313" key="3">
    <source>
        <dbReference type="EMBL" id="CAD5115029.1"/>
    </source>
</evidence>
<reference evidence="3 4" key="1">
    <citation type="submission" date="2020-08" db="EMBL/GenBank/DDBJ databases">
        <authorList>
            <person name="Hejnol A."/>
        </authorList>
    </citation>
    <scope>NUCLEOTIDE SEQUENCE [LARGE SCALE GENOMIC DNA]</scope>
</reference>
<dbReference type="InterPro" id="IPR000884">
    <property type="entry name" value="TSP1_rpt"/>
</dbReference>
<dbReference type="OrthoDB" id="446173at2759"/>
<name>A0A7I8VFR8_9ANNE</name>
<keyword evidence="4" id="KW-1185">Reference proteome</keyword>
<proteinExistence type="predicted"/>
<keyword evidence="2" id="KW-1015">Disulfide bond</keyword>
<keyword evidence="1" id="KW-0677">Repeat</keyword>
<dbReference type="PRINTS" id="PR01705">
    <property type="entry name" value="TSP1REPEAT"/>
</dbReference>
<dbReference type="AlphaFoldDB" id="A0A7I8VFR8"/>
<dbReference type="PROSITE" id="PS50092">
    <property type="entry name" value="TSP1"/>
    <property type="match status" value="4"/>
</dbReference>
<dbReference type="InterPro" id="IPR036383">
    <property type="entry name" value="TSP1_rpt_sf"/>
</dbReference>
<protein>
    <submittedName>
        <fullName evidence="3">DgyrCDS4050</fullName>
    </submittedName>
</protein>
<evidence type="ECO:0000313" key="4">
    <source>
        <dbReference type="Proteomes" id="UP000549394"/>
    </source>
</evidence>
<dbReference type="SMART" id="SM00209">
    <property type="entry name" value="TSP1"/>
    <property type="match status" value="4"/>
</dbReference>
<dbReference type="Proteomes" id="UP000549394">
    <property type="component" value="Unassembled WGS sequence"/>
</dbReference>
<evidence type="ECO:0000256" key="1">
    <source>
        <dbReference type="ARBA" id="ARBA00022737"/>
    </source>
</evidence>
<dbReference type="EMBL" id="CAJFCJ010000005">
    <property type="protein sequence ID" value="CAD5115029.1"/>
    <property type="molecule type" value="Genomic_DNA"/>
</dbReference>
<gene>
    <name evidence="3" type="ORF">DGYR_LOCUS3808</name>
</gene>
<organism evidence="3 4">
    <name type="scientific">Dimorphilus gyrociliatus</name>
    <dbReference type="NCBI Taxonomy" id="2664684"/>
    <lineage>
        <taxon>Eukaryota</taxon>
        <taxon>Metazoa</taxon>
        <taxon>Spiralia</taxon>
        <taxon>Lophotrochozoa</taxon>
        <taxon>Annelida</taxon>
        <taxon>Polychaeta</taxon>
        <taxon>Polychaeta incertae sedis</taxon>
        <taxon>Dinophilidae</taxon>
        <taxon>Dimorphilus</taxon>
    </lineage>
</organism>
<accession>A0A7I8VFR8</accession>
<comment type="caution">
    <text evidence="3">The sequence shown here is derived from an EMBL/GenBank/DDBJ whole genome shotgun (WGS) entry which is preliminary data.</text>
</comment>